<protein>
    <submittedName>
        <fullName evidence="2">Uncharacterized protein</fullName>
    </submittedName>
</protein>
<gene>
    <name evidence="2" type="ORF">OH718_25795</name>
</gene>
<keyword evidence="3" id="KW-1185">Reference proteome</keyword>
<dbReference type="Proteomes" id="UP001207294">
    <property type="component" value="Unassembled WGS sequence"/>
</dbReference>
<dbReference type="GeneID" id="93564338"/>
<name>A0ABT3C4J4_9PSED</name>
<proteinExistence type="predicted"/>
<accession>A0ABT3C4J4</accession>
<dbReference type="EMBL" id="JAOXML010000046">
    <property type="protein sequence ID" value="MCV4380018.1"/>
    <property type="molecule type" value="Genomic_DNA"/>
</dbReference>
<dbReference type="RefSeq" id="WP_206403366.1">
    <property type="nucleotide sequence ID" value="NZ_JAFGZD010000040.1"/>
</dbReference>
<evidence type="ECO:0000313" key="2">
    <source>
        <dbReference type="EMBL" id="MCV4380018.1"/>
    </source>
</evidence>
<organism evidence="2 3">
    <name type="scientific">Pseudomonas capsici</name>
    <dbReference type="NCBI Taxonomy" id="2810614"/>
    <lineage>
        <taxon>Bacteria</taxon>
        <taxon>Pseudomonadati</taxon>
        <taxon>Pseudomonadota</taxon>
        <taxon>Gammaproteobacteria</taxon>
        <taxon>Pseudomonadales</taxon>
        <taxon>Pseudomonadaceae</taxon>
        <taxon>Pseudomonas</taxon>
    </lineage>
</organism>
<evidence type="ECO:0000313" key="3">
    <source>
        <dbReference type="Proteomes" id="UP001207294"/>
    </source>
</evidence>
<evidence type="ECO:0000256" key="1">
    <source>
        <dbReference type="SAM" id="MobiDB-lite"/>
    </source>
</evidence>
<comment type="caution">
    <text evidence="2">The sequence shown here is derived from an EMBL/GenBank/DDBJ whole genome shotgun (WGS) entry which is preliminary data.</text>
</comment>
<reference evidence="2 3" key="1">
    <citation type="submission" date="2022-10" db="EMBL/GenBank/DDBJ databases">
        <title>Characterization of Pseudomonas capsici strains from pepper and tomato in Georgia.</title>
        <authorList>
            <person name="Zhao M."/>
            <person name="Dutta B."/>
        </authorList>
    </citation>
    <scope>NUCLEOTIDE SEQUENCE [LARGE SCALE GENOMIC DNA]</scope>
    <source>
        <strain evidence="2 3">Pc20-5</strain>
    </source>
</reference>
<feature type="region of interest" description="Disordered" evidence="1">
    <location>
        <begin position="917"/>
        <end position="936"/>
    </location>
</feature>
<sequence length="1103" mass="122576">MANSRDSLLQQLKGRANTRGWGAIVSFNRTKVNHLLAQQHIARFSTDSFLPAIRGTVQLEGPETLELSGIILSAPRLSFENASLRDSRARLNMDIVGGTVTHYSSAPGSPTRALSSFNISEQHGYRLEADIELRKVTGGLNKNSEVILDISNAIDFTTNLIDLGVGPTLIGDFFKARFEDLPAKQQVYSLGLLDFNADDLLAPKDFYILTQAAPEGKNLKSDSYGDGAVVLFVRTKNNFHDGTLPADESEFPYLIPDDKVPGEERSRYSGSLLISRQAVMYWFIVPYIKNHVGRGLNFTSQEDMIRSADYRLTAVAGEYQAEPIDIQYDHGREKFHFIKSDLRFPFSQKLSLFIRPDFRLALEWNGTETETFHYWDDISGWWDEHKDVNVNFEYTLSIIFDNQLNASDNTLSFIRSSESSQNVSVSIDGEEELYQPLMSKAKDALEEVLTQMLGLFKYISIPEINFFAINHLLFPEHNALILKEAYLPGDLTLFGEVDPAMTSFSLKPLYTTVKTGDDLQFEIVELRYRARAANITWSVRDIDGSRSQGVITQDGLYSAPSVGQLEDKTTRNVVTATFTDPQTQEIRTASALVVVVATSMAMTPALHAIDLRTPRNVTFKVSTLSGNPVTWAPLPTEQGTLTGNGQEATYIPPATVPSGKFLPVTIEAIDTGTQARCPGTVLLINGVMPMDVKPAFHPGLAPSASLRMSLPGQLNDARNLQWSVATGEGSIDATGNFKAPDSITQPYTVIQCSYFDGIGTLSGYGVIHLSEIAPRAKWERLTDFTIKEASGSAVLFANGLEQVKVRVAVKTFDDQGSEVFLTPSELNSMRLIVAETGDDLPYVDEDGVPANAPEGKKWGVSETKNPYQYYPVDPSRSSEPQALDGSGKYLYIQTRDSTPLRIAVALTRADLVEFNSTESGGSEEKDNILKVTPQPPPTYSADSYEFTHLRVEGGEDNDYELNTVDYYYLRFKQSVRYIKFVSIEFDGPSSIVQWESRQYAEEMGSYTGYTLSAGRTLLFEPLLMQSIAPESRPHLDVVPGKEAPEGAVLFSLHRRSDFSFNNDSDFERPMKLQLIDEYGNLHRITVQFKSPSDRNELTIIASN</sequence>